<gene>
    <name evidence="4" type="ORF">B0G62_12048</name>
</gene>
<accession>A0A2S4LXE8</accession>
<dbReference type="AlphaFoldDB" id="A0A2S4LXE8"/>
<feature type="compositionally biased region" description="Basic and acidic residues" evidence="2">
    <location>
        <begin position="559"/>
        <end position="576"/>
    </location>
</feature>
<keyword evidence="5" id="KW-1185">Reference proteome</keyword>
<feature type="domain" description="Bacteriophage tail tape measure N-terminal" evidence="3">
    <location>
        <begin position="61"/>
        <end position="256"/>
    </location>
</feature>
<dbReference type="Proteomes" id="UP000237381">
    <property type="component" value="Unassembled WGS sequence"/>
</dbReference>
<evidence type="ECO:0000313" key="5">
    <source>
        <dbReference type="Proteomes" id="UP000237381"/>
    </source>
</evidence>
<name>A0A2S4LXE8_9BURK</name>
<dbReference type="RefSeq" id="WP_103707015.1">
    <property type="nucleotide sequence ID" value="NZ_PQGA01000020.1"/>
</dbReference>
<keyword evidence="1" id="KW-0175">Coiled coil</keyword>
<feature type="region of interest" description="Disordered" evidence="2">
    <location>
        <begin position="556"/>
        <end position="576"/>
    </location>
</feature>
<protein>
    <submittedName>
        <fullName evidence="4">Phage-related minor tail protein</fullName>
    </submittedName>
</protein>
<evidence type="ECO:0000256" key="2">
    <source>
        <dbReference type="SAM" id="MobiDB-lite"/>
    </source>
</evidence>
<comment type="caution">
    <text evidence="4">The sequence shown here is derived from an EMBL/GenBank/DDBJ whole genome shotgun (WGS) entry which is preliminary data.</text>
</comment>
<evidence type="ECO:0000313" key="4">
    <source>
        <dbReference type="EMBL" id="POR47055.1"/>
    </source>
</evidence>
<dbReference type="OrthoDB" id="8525523at2"/>
<dbReference type="EMBL" id="PQGA01000020">
    <property type="protein sequence ID" value="POR47055.1"/>
    <property type="molecule type" value="Genomic_DNA"/>
</dbReference>
<dbReference type="Pfam" id="PF06791">
    <property type="entry name" value="TMP_2"/>
    <property type="match status" value="1"/>
</dbReference>
<sequence>MSLGSLVLELQGNVARTQEDMGRLQQIVESAMRRMDAAASRTSDNIQGVATAGRAIQRVQGAEEAAASIERVGHASVGARREMLVLAHELATGNFKRAAGSLMVLGERIDIMSKLASPAGIAIAGLTAAVAGFAAMVIKGAMESAQFARSIMLTSNYAGQTEASYNRLSRSVADATGATIGNAREITQALISSGRISSGALESVALAATRLQVATGQNAQEIVRQFAGMSDGVLKWALDANRQYHFVDGALYDHIKALEQAGQQEKAMEVASTALYQHLGNAATENLGYIERAWRGVKSAISDAADALMSVGRAETAAETAARINRTLAAKRSGQTDTSYALGVGEGLGGLEAGGSYDDLTRQQSAATSLARRQQDAASLAAYKAHTDEMVVAAKTRWDELSKAHKVGAERLKEELDEAARVGQQAGASRTDIAAMQERIRKEYSHGSGAGLDRANLDAQTQPIQEQITSQSRLLQDRQKQLELAYRDDHISEQAYYDQSKAAIEQYNAQIRTLYDQQITIVEGAAKRTADARTRVTLTNRANALRNDEQQALLQSSERLSELTERQTEDTRKYRDEVEKLNSELGKLDRDPGRTAGADFDREHGHLQREATLSGDTDTLATLAQARNAAVAQAQMNSLKQEAEQITQRLTLAEKELAVAQETGEKGAVAGMIELGQLRQQAAQQLAQIQQQMQGIASNSGLPQLDLQAQQFGLQVQQLSASSNVLGKSISDVFANSFANMLDNTITRTKTLRQEFLDMANSIEQAIMRIIAQDLTNQLFGIGSGTGSGSSSGGWLGQLFSWGMGLLGLTGGSATSFSTDVMQSGLMGLTPDFSVAADDIGSMLTYPFHMASGGDTSPGGLYEVNEKGPELLTVANRTFLMMGNQGGTVTPGGSSGPARGGHTFNLNIAVPPGTTRQSAQQQAQAIMRQTNIAMARNG</sequence>
<dbReference type="InterPro" id="IPR009628">
    <property type="entry name" value="Phage_tape_measure_N"/>
</dbReference>
<proteinExistence type="predicted"/>
<evidence type="ECO:0000259" key="3">
    <source>
        <dbReference type="Pfam" id="PF06791"/>
    </source>
</evidence>
<organism evidence="4 5">
    <name type="scientific">Paraburkholderia eburnea</name>
    <dbReference type="NCBI Taxonomy" id="1189126"/>
    <lineage>
        <taxon>Bacteria</taxon>
        <taxon>Pseudomonadati</taxon>
        <taxon>Pseudomonadota</taxon>
        <taxon>Betaproteobacteria</taxon>
        <taxon>Burkholderiales</taxon>
        <taxon>Burkholderiaceae</taxon>
        <taxon>Paraburkholderia</taxon>
    </lineage>
</organism>
<reference evidence="4 5" key="1">
    <citation type="submission" date="2018-01" db="EMBL/GenBank/DDBJ databases">
        <title>Genomic Encyclopedia of Type Strains, Phase III (KMG-III): the genomes of soil and plant-associated and newly described type strains.</title>
        <authorList>
            <person name="Whitman W."/>
        </authorList>
    </citation>
    <scope>NUCLEOTIDE SEQUENCE [LARGE SCALE GENOMIC DNA]</scope>
    <source>
        <strain evidence="4 5">JCM 18070</strain>
    </source>
</reference>
<evidence type="ECO:0000256" key="1">
    <source>
        <dbReference type="SAM" id="Coils"/>
    </source>
</evidence>
<feature type="coiled-coil region" evidence="1">
    <location>
        <begin position="629"/>
        <end position="699"/>
    </location>
</feature>